<reference evidence="1 2" key="1">
    <citation type="submission" date="2010-09" db="EMBL/GenBank/DDBJ databases">
        <authorList>
            <person name="Weinstock G."/>
            <person name="Sodergren E."/>
            <person name="Clifton S."/>
            <person name="Fulton L."/>
            <person name="Fulton B."/>
            <person name="Courtney L."/>
            <person name="Fronick C."/>
            <person name="Harrison M."/>
            <person name="Strong C."/>
            <person name="Farmer C."/>
            <person name="Delahaunty K."/>
            <person name="Markovic C."/>
            <person name="Hall O."/>
            <person name="Minx P."/>
            <person name="Tomlinson C."/>
            <person name="Mitreva M."/>
            <person name="Hou S."/>
            <person name="Chen J."/>
            <person name="Wollam A."/>
            <person name="Pepin K.H."/>
            <person name="Johnson M."/>
            <person name="Bhonagiri V."/>
            <person name="Zhang X."/>
            <person name="Suruliraj S."/>
            <person name="Warren W."/>
            <person name="Chinwalla A."/>
            <person name="Mardis E.R."/>
            <person name="Wilson R.K."/>
        </authorList>
    </citation>
    <scope>NUCLEOTIDE SEQUENCE [LARGE SCALE GENOMIC DNA]</scope>
    <source>
        <strain evidence="1 2">TX0630</strain>
    </source>
</reference>
<protein>
    <submittedName>
        <fullName evidence="1">Uncharacterized protein</fullName>
    </submittedName>
</protein>
<comment type="caution">
    <text evidence="1">The sequence shown here is derived from an EMBL/GenBank/DDBJ whole genome shotgun (WGS) entry which is preliminary data.</text>
</comment>
<dbReference type="EMBL" id="AEBE01000081">
    <property type="protein sequence ID" value="EFU90155.1"/>
    <property type="molecule type" value="Genomic_DNA"/>
</dbReference>
<dbReference type="Proteomes" id="UP000004933">
    <property type="component" value="Unassembled WGS sequence"/>
</dbReference>
<sequence length="169" mass="19915">MEQHPNNQMMIFHGNFANEIYNKVLEFSIEVGCNYFEFCLRHDIDFLGDGTYSYSKNVEYLMEELASFLVLESQTNSWVTGHIIARDKEAHVYRYHLNQESLRILLKYSNAMNSWCGPNLPEDLVIFQEDKPWLGFIGHEEQSFWFLNSKEKAKILALGLPLFDEEEFI</sequence>
<dbReference type="AlphaFoldDB" id="A0ABC9P580"/>
<organism evidence="1 2">
    <name type="scientific">Enterococcus faecalis TX0630</name>
    <dbReference type="NCBI Taxonomy" id="749508"/>
    <lineage>
        <taxon>Bacteria</taxon>
        <taxon>Bacillati</taxon>
        <taxon>Bacillota</taxon>
        <taxon>Bacilli</taxon>
        <taxon>Lactobacillales</taxon>
        <taxon>Enterococcaceae</taxon>
        <taxon>Enterococcus</taxon>
    </lineage>
</organism>
<dbReference type="RefSeq" id="WP_002393321.1">
    <property type="nucleotide sequence ID" value="NZ_GL454832.1"/>
</dbReference>
<name>A0ABC9P580_ENTFL</name>
<proteinExistence type="predicted"/>
<accession>A0ABC9P580</accession>
<gene>
    <name evidence="1" type="ORF">HMPREF9511_01846</name>
</gene>
<evidence type="ECO:0000313" key="2">
    <source>
        <dbReference type="Proteomes" id="UP000004933"/>
    </source>
</evidence>
<evidence type="ECO:0000313" key="1">
    <source>
        <dbReference type="EMBL" id="EFU90155.1"/>
    </source>
</evidence>